<reference evidence="1" key="4">
    <citation type="submission" date="2023-08" db="EMBL/GenBank/DDBJ databases">
        <authorList>
            <person name="Sun Q."/>
            <person name="Zhou Y."/>
        </authorList>
    </citation>
    <scope>NUCLEOTIDE SEQUENCE</scope>
    <source>
        <strain evidence="2">CGMCC 1.8884</strain>
        <strain evidence="1">CGMCC 1.8885</strain>
    </source>
</reference>
<proteinExistence type="predicted"/>
<reference evidence="3" key="3">
    <citation type="journal article" date="2019" name="Int. J. Syst. Evol. Microbiol.">
        <title>The Global Catalogue of Microorganisms (GCM) 10K type strain sequencing project: providing services to taxonomists for standard genome sequencing and annotation.</title>
        <authorList>
            <consortium name="The Broad Institute Genomics Platform"/>
            <consortium name="The Broad Institute Genome Sequencing Center for Infectious Disease"/>
            <person name="Wu L."/>
            <person name="Ma J."/>
        </authorList>
    </citation>
    <scope>NUCLEOTIDE SEQUENCE [LARGE SCALE GENOMIC DNA]</scope>
    <source>
        <strain evidence="3">CGMCC 1.8884</strain>
    </source>
</reference>
<dbReference type="Proteomes" id="UP000652720">
    <property type="component" value="Unassembled WGS sequence"/>
</dbReference>
<dbReference type="EMBL" id="BMMA01000001">
    <property type="protein sequence ID" value="GGI71241.1"/>
    <property type="molecule type" value="Genomic_DNA"/>
</dbReference>
<accession>A0AAV4K178</accession>
<evidence type="ECO:0000313" key="3">
    <source>
        <dbReference type="Proteomes" id="UP000630135"/>
    </source>
</evidence>
<dbReference type="AlphaFoldDB" id="A0AAV4K178"/>
<evidence type="ECO:0000313" key="2">
    <source>
        <dbReference type="EMBL" id="GGP28450.1"/>
    </source>
</evidence>
<reference evidence="2" key="1">
    <citation type="journal article" date="2014" name="Int. J. Syst. Evol. Microbiol.">
        <title>Complete genome of a new Firmicutes species belonging to the dominant human colonic microbiota ('Ruminococcus bicirculans') reveals two chromosomes and a selective capacity to utilize plant glucans.</title>
        <authorList>
            <consortium name="NISC Comparative Sequencing Program"/>
            <person name="Wegmann U."/>
            <person name="Louis P."/>
            <person name="Goesmann A."/>
            <person name="Henrissat B."/>
            <person name="Duncan S.H."/>
            <person name="Flint H.J."/>
        </authorList>
    </citation>
    <scope>NUCLEOTIDE SEQUENCE</scope>
    <source>
        <strain evidence="2">CGMCC 1.8884</strain>
    </source>
</reference>
<dbReference type="EMBL" id="BMLZ01000001">
    <property type="protein sequence ID" value="GGP28450.1"/>
    <property type="molecule type" value="Genomic_DNA"/>
</dbReference>
<gene>
    <name evidence="2" type="ORF">GCM10008021_01010</name>
    <name evidence="1" type="ORF">GCM10010914_01590</name>
</gene>
<evidence type="ECO:0000313" key="1">
    <source>
        <dbReference type="EMBL" id="GGI71241.1"/>
    </source>
</evidence>
<organism evidence="1 4">
    <name type="scientific">Deinococcus wulumuqiensis</name>
    <dbReference type="NCBI Taxonomy" id="980427"/>
    <lineage>
        <taxon>Bacteria</taxon>
        <taxon>Thermotogati</taxon>
        <taxon>Deinococcota</taxon>
        <taxon>Deinococci</taxon>
        <taxon>Deinococcales</taxon>
        <taxon>Deinococcaceae</taxon>
        <taxon>Deinococcus</taxon>
    </lineage>
</organism>
<comment type="caution">
    <text evidence="1">The sequence shown here is derived from an EMBL/GenBank/DDBJ whole genome shotgun (WGS) entry which is preliminary data.</text>
</comment>
<dbReference type="Proteomes" id="UP000630135">
    <property type="component" value="Unassembled WGS sequence"/>
</dbReference>
<evidence type="ECO:0000313" key="4">
    <source>
        <dbReference type="Proteomes" id="UP000652720"/>
    </source>
</evidence>
<sequence length="61" mass="6500">MDVWGGVGEDIAATTDIRLPLERLKFSVRAALLCVRDGELLVQTSGGRAPPNLFSFCPAAP</sequence>
<protein>
    <submittedName>
        <fullName evidence="1">Uncharacterized protein</fullName>
    </submittedName>
</protein>
<keyword evidence="3" id="KW-1185">Reference proteome</keyword>
<name>A0AAV4K178_9DEIO</name>
<reference evidence="1" key="2">
    <citation type="journal article" date="2014" name="Int. J. Syst. Evol. Microbiol.">
        <title>Complete genome sequence of Corynebacterium casei LMG S-19264T (=DSM 44701T), isolated from a smear-ripened cheese.</title>
        <authorList>
            <consortium name="US DOE Joint Genome Institute (JGI-PGF)"/>
            <person name="Walter F."/>
            <person name="Albersmeier A."/>
            <person name="Kalinowski J."/>
            <person name="Ruckert C."/>
        </authorList>
    </citation>
    <scope>NUCLEOTIDE SEQUENCE</scope>
    <source>
        <strain evidence="1">CGMCC 1.8885</strain>
    </source>
</reference>